<comment type="caution">
    <text evidence="1">The sequence shown here is derived from an EMBL/GenBank/DDBJ whole genome shotgun (WGS) entry which is preliminary data.</text>
</comment>
<accession>A0ABS2RG35</accession>
<dbReference type="Proteomes" id="UP000704762">
    <property type="component" value="Unassembled WGS sequence"/>
</dbReference>
<sequence>MSASQSNLSSSQYGYDFVVATTQASINATMKTFLANLTEPVVSICYIADDAGNPTQIDYDDLVQSANGTDPFAVPADADPDTSQDLKNLIAARFMMGFRAQLGLPPGIPPAQMPDLVCLGADTSVVGFNLLCAEFTVVDLDPGSGYTKPSWMNQCQPAGAPWIFSSKVDLRLSTTDSSAYSTLPPDVRQEIGNLGGQAFSVQQLLFDLDNAALESLPTISGVAPGTKLYSVLQQEFLGAYFSALAKEGAPVLGCTITHGSPPAATLTLSDLNLEVSPFLGSNGQPVAQPTQDQQNLATLNYLCAADGNTLPPAVAFGWNWIDPSEEADYDGVVAINRTSLAGYFRNQLQYSAAANSFLAWVRVWLSGFLDATTNFSWRLTADQTPTVTTPPTGPVILTFHYDSDAEDAAGLDDDMGKLELKPSYDLTVSVSGSTITIVQHLVVYLYVRVMQTSGDGNVVDRTITDTYALSVGEHGELATTLASTTSDNSQNPSTNGFLNFFTDLNRIIDDVSGWVRNFTATNLTDIPASLVQNYVFPGGATFAFKSVAFSDNQDLVSHITYSDPS</sequence>
<reference evidence="1 2" key="1">
    <citation type="submission" date="2021-01" db="EMBL/GenBank/DDBJ databases">
        <title>Sequencing the genomes of 1000 actinobacteria strains.</title>
        <authorList>
            <person name="Klenk H.-P."/>
        </authorList>
    </citation>
    <scope>NUCLEOTIDE SEQUENCE [LARGE SCALE GENOMIC DNA]</scope>
    <source>
        <strain evidence="1 2">DSM 18662</strain>
    </source>
</reference>
<organism evidence="1 2">
    <name type="scientific">Microlunatus panaciterrae</name>
    <dbReference type="NCBI Taxonomy" id="400768"/>
    <lineage>
        <taxon>Bacteria</taxon>
        <taxon>Bacillati</taxon>
        <taxon>Actinomycetota</taxon>
        <taxon>Actinomycetes</taxon>
        <taxon>Propionibacteriales</taxon>
        <taxon>Propionibacteriaceae</taxon>
        <taxon>Microlunatus</taxon>
    </lineage>
</organism>
<proteinExistence type="predicted"/>
<protein>
    <submittedName>
        <fullName evidence="1">Uncharacterized protein</fullName>
    </submittedName>
</protein>
<evidence type="ECO:0000313" key="1">
    <source>
        <dbReference type="EMBL" id="MBM7797146.1"/>
    </source>
</evidence>
<evidence type="ECO:0000313" key="2">
    <source>
        <dbReference type="Proteomes" id="UP000704762"/>
    </source>
</evidence>
<keyword evidence="2" id="KW-1185">Reference proteome</keyword>
<dbReference type="EMBL" id="JAFBCF010000001">
    <property type="protein sequence ID" value="MBM7797146.1"/>
    <property type="molecule type" value="Genomic_DNA"/>
</dbReference>
<gene>
    <name evidence="1" type="ORF">JOE57_000067</name>
</gene>
<dbReference type="RefSeq" id="WP_344243525.1">
    <property type="nucleotide sequence ID" value="NZ_BAAAQP010000003.1"/>
</dbReference>
<name>A0ABS2RG35_9ACTN</name>